<evidence type="ECO:0000313" key="5">
    <source>
        <dbReference type="Proteomes" id="UP000461595"/>
    </source>
</evidence>
<name>A0A7X3GB34_9STRE</name>
<feature type="coiled-coil region" evidence="1">
    <location>
        <begin position="217"/>
        <end position="244"/>
    </location>
</feature>
<comment type="caution">
    <text evidence="4">The sequence shown here is derived from an EMBL/GenBank/DDBJ whole genome shotgun (WGS) entry which is preliminary data.</text>
</comment>
<accession>A0A7X3GB34</accession>
<proteinExistence type="predicted"/>
<protein>
    <recommendedName>
        <fullName evidence="3">Excalibur calcium-binding domain-containing protein</fullName>
    </recommendedName>
</protein>
<feature type="region of interest" description="Disordered" evidence="2">
    <location>
        <begin position="102"/>
        <end position="172"/>
    </location>
</feature>
<sequence length="283" mass="31398">MNQKSKKWIAILLIFAASAALPNIRAFLILAGLIGGLYFAFWKKTPQLRNQALGVATIGILSGLVAPSEQTSQTNQIQQELTATQTQLNKTKQELQKAKAEADKVKADLKKETDKNQKKEQAEKKNKEQKKAEQEKTQKEQAEKQKAEEEQKRKAEEEQRAQEAEQVRSQADQAVQTLEQNQILENIGQAQVAVDAVGDPKQKADFQHRIELVRGAIQARQEEANRLAQEQQQAQQQAQAAQTAQYFPNCSAARAAGAAPVYRGNPGYGSHLDRDGDGIGCER</sequence>
<dbReference type="SMART" id="SM00894">
    <property type="entry name" value="Excalibur"/>
    <property type="match status" value="1"/>
</dbReference>
<evidence type="ECO:0000259" key="3">
    <source>
        <dbReference type="SMART" id="SM00894"/>
    </source>
</evidence>
<reference evidence="4 5" key="1">
    <citation type="submission" date="2019-12" db="EMBL/GenBank/DDBJ databases">
        <title>Microbes associate with the intestines of laboratory mice.</title>
        <authorList>
            <person name="Navarre W."/>
            <person name="Wong E."/>
        </authorList>
    </citation>
    <scope>NUCLEOTIDE SEQUENCE [LARGE SCALE GENOMIC DNA]</scope>
    <source>
        <strain evidence="4 5">NM51_B2-22</strain>
    </source>
</reference>
<dbReference type="OrthoDB" id="4376109at2"/>
<evidence type="ECO:0000313" key="4">
    <source>
        <dbReference type="EMBL" id="MVX59524.1"/>
    </source>
</evidence>
<dbReference type="InterPro" id="IPR008613">
    <property type="entry name" value="Excalibur_Ca-bd_domain"/>
</dbReference>
<dbReference type="AlphaFoldDB" id="A0A7X3GB34"/>
<keyword evidence="1" id="KW-0175">Coiled coil</keyword>
<feature type="compositionally biased region" description="Basic and acidic residues" evidence="2">
    <location>
        <begin position="271"/>
        <end position="283"/>
    </location>
</feature>
<feature type="domain" description="Excalibur calcium-binding" evidence="3">
    <location>
        <begin position="246"/>
        <end position="282"/>
    </location>
</feature>
<organism evidence="4 5">
    <name type="scientific">Streptococcus danieliae</name>
    <dbReference type="NCBI Taxonomy" id="747656"/>
    <lineage>
        <taxon>Bacteria</taxon>
        <taxon>Bacillati</taxon>
        <taxon>Bacillota</taxon>
        <taxon>Bacilli</taxon>
        <taxon>Lactobacillales</taxon>
        <taxon>Streptococcaceae</taxon>
        <taxon>Streptococcus</taxon>
    </lineage>
</organism>
<dbReference type="Pfam" id="PF05901">
    <property type="entry name" value="Excalibur"/>
    <property type="match status" value="1"/>
</dbReference>
<evidence type="ECO:0000256" key="2">
    <source>
        <dbReference type="SAM" id="MobiDB-lite"/>
    </source>
</evidence>
<dbReference type="Proteomes" id="UP000461595">
    <property type="component" value="Unassembled WGS sequence"/>
</dbReference>
<feature type="region of interest" description="Disordered" evidence="2">
    <location>
        <begin position="260"/>
        <end position="283"/>
    </location>
</feature>
<gene>
    <name evidence="4" type="ORF">E5983_07755</name>
</gene>
<dbReference type="RefSeq" id="WP_160333293.1">
    <property type="nucleotide sequence ID" value="NZ_WSRS01000082.1"/>
</dbReference>
<feature type="compositionally biased region" description="Basic and acidic residues" evidence="2">
    <location>
        <begin position="102"/>
        <end position="166"/>
    </location>
</feature>
<dbReference type="EMBL" id="WSRS01000082">
    <property type="protein sequence ID" value="MVX59524.1"/>
    <property type="molecule type" value="Genomic_DNA"/>
</dbReference>
<evidence type="ECO:0000256" key="1">
    <source>
        <dbReference type="SAM" id="Coils"/>
    </source>
</evidence>